<dbReference type="STRING" id="117157.SAMN04489717_4048"/>
<dbReference type="Pfam" id="PF05448">
    <property type="entry name" value="AXE1"/>
    <property type="match status" value="1"/>
</dbReference>
<proteinExistence type="predicted"/>
<feature type="active site" description="Charge relay system" evidence="1">
    <location>
        <position position="278"/>
    </location>
</feature>
<dbReference type="Gene3D" id="3.40.50.1820">
    <property type="entry name" value="alpha/beta hydrolase"/>
    <property type="match status" value="1"/>
</dbReference>
<evidence type="ECO:0000313" key="4">
    <source>
        <dbReference type="EMBL" id="SDS83563.1"/>
    </source>
</evidence>
<evidence type="ECO:0000256" key="1">
    <source>
        <dbReference type="PIRSR" id="PIRSR639069-1"/>
    </source>
</evidence>
<dbReference type="RefSeq" id="WP_092655174.1">
    <property type="nucleotide sequence ID" value="NZ_LT629732.1"/>
</dbReference>
<organism evidence="4 5">
    <name type="scientific">Actinopolymorpha singaporensis</name>
    <dbReference type="NCBI Taxonomy" id="117157"/>
    <lineage>
        <taxon>Bacteria</taxon>
        <taxon>Bacillati</taxon>
        <taxon>Actinomycetota</taxon>
        <taxon>Actinomycetes</taxon>
        <taxon>Propionibacteriales</taxon>
        <taxon>Actinopolymorphaceae</taxon>
        <taxon>Actinopolymorpha</taxon>
    </lineage>
</organism>
<sequence>MPLTFDMPREKLATYTGTNPRPADFDEYWDAALAELDTLDPKVELEPADFQTSFAECFHLWFQGTGGARVHAKLLRPRNPSGQHPGVVHFHGYSGRSADWSELLGHVALGFTVAALDCRGQGGLSEDVGGVTGWTLRGHIVRGLDDGLAQAPEKLYYRHVYLDTALLARIVMDMDDVDENRVGATGGSQGGGLTLACAALEPRIRRAAPTFPFLTDYRRVWDLDLAKHAYAELQEWFRRFDPLHEREDEVFTTLGYVDVQHLAPRIRAEILMGVGLGDQVCPPSTQFAAYNKITSEKSLRIYPDYGHEGLPGNGDAIYTFLAQL</sequence>
<dbReference type="EMBL" id="LT629732">
    <property type="protein sequence ID" value="SDS83563.1"/>
    <property type="molecule type" value="Genomic_DNA"/>
</dbReference>
<feature type="binding site" evidence="2">
    <location>
        <position position="93"/>
    </location>
    <ligand>
        <name>substrate</name>
    </ligand>
</feature>
<dbReference type="GO" id="GO:0005976">
    <property type="term" value="P:polysaccharide metabolic process"/>
    <property type="evidence" value="ECO:0007669"/>
    <property type="project" value="TreeGrafter"/>
</dbReference>
<gene>
    <name evidence="4" type="ORF">SAMN04489717_4048</name>
</gene>
<keyword evidence="5" id="KW-1185">Reference proteome</keyword>
<dbReference type="OrthoDB" id="9770528at2"/>
<dbReference type="InterPro" id="IPR008391">
    <property type="entry name" value="AXE1_dom"/>
</dbReference>
<evidence type="ECO:0000256" key="2">
    <source>
        <dbReference type="PIRSR" id="PIRSR639069-2"/>
    </source>
</evidence>
<feature type="active site" description="Charge relay system" evidence="1">
    <location>
        <position position="307"/>
    </location>
</feature>
<dbReference type="AlphaFoldDB" id="A0A1H1VFR1"/>
<dbReference type="PANTHER" id="PTHR40111">
    <property type="entry name" value="CEPHALOSPORIN-C DEACETYLASE"/>
    <property type="match status" value="1"/>
</dbReference>
<dbReference type="InterPro" id="IPR039069">
    <property type="entry name" value="CE7"/>
</dbReference>
<dbReference type="InterPro" id="IPR029058">
    <property type="entry name" value="AB_hydrolase_fold"/>
</dbReference>
<evidence type="ECO:0000259" key="3">
    <source>
        <dbReference type="Pfam" id="PF05448"/>
    </source>
</evidence>
<protein>
    <submittedName>
        <fullName evidence="4">Cephalosporin-C deacetylase</fullName>
    </submittedName>
</protein>
<reference evidence="4 5" key="1">
    <citation type="submission" date="2016-10" db="EMBL/GenBank/DDBJ databases">
        <authorList>
            <person name="de Groot N.N."/>
        </authorList>
    </citation>
    <scope>NUCLEOTIDE SEQUENCE [LARGE SCALE GENOMIC DNA]</scope>
    <source>
        <strain evidence="4 5">DSM 22024</strain>
    </source>
</reference>
<name>A0A1H1VFR1_9ACTN</name>
<feature type="domain" description="Acetyl xylan esterase" evidence="3">
    <location>
        <begin position="4"/>
        <end position="323"/>
    </location>
</feature>
<dbReference type="PANTHER" id="PTHR40111:SF1">
    <property type="entry name" value="CEPHALOSPORIN-C DEACETYLASE"/>
    <property type="match status" value="1"/>
</dbReference>
<dbReference type="GO" id="GO:0052689">
    <property type="term" value="F:carboxylic ester hydrolase activity"/>
    <property type="evidence" value="ECO:0007669"/>
    <property type="project" value="TreeGrafter"/>
</dbReference>
<dbReference type="SUPFAM" id="SSF53474">
    <property type="entry name" value="alpha/beta-Hydrolases"/>
    <property type="match status" value="1"/>
</dbReference>
<dbReference type="Proteomes" id="UP000198983">
    <property type="component" value="Chromosome I"/>
</dbReference>
<feature type="active site" description="Nucleophile" evidence="1">
    <location>
        <position position="188"/>
    </location>
</feature>
<evidence type="ECO:0000313" key="5">
    <source>
        <dbReference type="Proteomes" id="UP000198983"/>
    </source>
</evidence>
<accession>A0A1H1VFR1</accession>